<comment type="caution">
    <text evidence="1">The sequence shown here is derived from an EMBL/GenBank/DDBJ whole genome shotgun (WGS) entry which is preliminary data.</text>
</comment>
<accession>A0AAE8STQ6</accession>
<keyword evidence="2" id="KW-1185">Reference proteome</keyword>
<proteinExistence type="predicted"/>
<organism evidence="1 2">
    <name type="scientific">Cephalotrichum gorgonifer</name>
    <dbReference type="NCBI Taxonomy" id="2041049"/>
    <lineage>
        <taxon>Eukaryota</taxon>
        <taxon>Fungi</taxon>
        <taxon>Dikarya</taxon>
        <taxon>Ascomycota</taxon>
        <taxon>Pezizomycotina</taxon>
        <taxon>Sordariomycetes</taxon>
        <taxon>Hypocreomycetidae</taxon>
        <taxon>Microascales</taxon>
        <taxon>Microascaceae</taxon>
        <taxon>Cephalotrichum</taxon>
    </lineage>
</organism>
<sequence>MAPKKSKKDALVAKWQRYFEKGDLEDWQRLCSDLGLRDDLPSKTKCRAVASLPPFLPVLPPALKSVNVNIVQFLSAESKPEDVQFFGSKKKLYQYTSAHDAFYPRNRIEQGGPLRSLLKMF</sequence>
<gene>
    <name evidence="1" type="ORF">DNG_03586</name>
</gene>
<evidence type="ECO:0000313" key="2">
    <source>
        <dbReference type="Proteomes" id="UP001187682"/>
    </source>
</evidence>
<name>A0AAE8STQ6_9PEZI</name>
<dbReference type="PANTHER" id="PTHR38846:SF1">
    <property type="entry name" value="C3H1-TYPE DOMAIN-CONTAINING PROTEIN"/>
    <property type="match status" value="1"/>
</dbReference>
<dbReference type="Proteomes" id="UP001187682">
    <property type="component" value="Unassembled WGS sequence"/>
</dbReference>
<reference evidence="1" key="1">
    <citation type="submission" date="2018-03" db="EMBL/GenBank/DDBJ databases">
        <authorList>
            <person name="Guldener U."/>
        </authorList>
    </citation>
    <scope>NUCLEOTIDE SEQUENCE</scope>
</reference>
<dbReference type="PANTHER" id="PTHR38846">
    <property type="entry name" value="C3H1-TYPE DOMAIN-CONTAINING PROTEIN"/>
    <property type="match status" value="1"/>
</dbReference>
<evidence type="ECO:0000313" key="1">
    <source>
        <dbReference type="EMBL" id="SPO00838.1"/>
    </source>
</evidence>
<dbReference type="AlphaFoldDB" id="A0AAE8STQ6"/>
<protein>
    <submittedName>
        <fullName evidence="1">Uncharacterized protein</fullName>
    </submittedName>
</protein>
<dbReference type="EMBL" id="ONZQ02000004">
    <property type="protein sequence ID" value="SPO00838.1"/>
    <property type="molecule type" value="Genomic_DNA"/>
</dbReference>